<accession>A0A061FHD3</accession>
<dbReference type="InParanoid" id="A0A061FHD3"/>
<sequence length="84" mass="9551">MTLENLATNLQGVSQTMKLLTQDILNHRRQGRSNRPKPKRAKTGGRYIKIPQTIKAIKEVHKDPIKEKGIERDRVSRDHGVASP</sequence>
<feature type="region of interest" description="Disordered" evidence="1">
    <location>
        <begin position="25"/>
        <end position="44"/>
    </location>
</feature>
<name>A0A061FHD3_THECC</name>
<protein>
    <submittedName>
        <fullName evidence="2">Uncharacterized protein</fullName>
    </submittedName>
</protein>
<dbReference type="Proteomes" id="UP000026915">
    <property type="component" value="Chromosome 8"/>
</dbReference>
<keyword evidence="3" id="KW-1185">Reference proteome</keyword>
<dbReference type="AlphaFoldDB" id="A0A061FHD3"/>
<organism evidence="2 3">
    <name type="scientific">Theobroma cacao</name>
    <name type="common">Cacao</name>
    <name type="synonym">Cocoa</name>
    <dbReference type="NCBI Taxonomy" id="3641"/>
    <lineage>
        <taxon>Eukaryota</taxon>
        <taxon>Viridiplantae</taxon>
        <taxon>Streptophyta</taxon>
        <taxon>Embryophyta</taxon>
        <taxon>Tracheophyta</taxon>
        <taxon>Spermatophyta</taxon>
        <taxon>Magnoliopsida</taxon>
        <taxon>eudicotyledons</taxon>
        <taxon>Gunneridae</taxon>
        <taxon>Pentapetalae</taxon>
        <taxon>rosids</taxon>
        <taxon>malvids</taxon>
        <taxon>Malvales</taxon>
        <taxon>Malvaceae</taxon>
        <taxon>Byttnerioideae</taxon>
        <taxon>Theobroma</taxon>
    </lineage>
</organism>
<feature type="compositionally biased region" description="Basic residues" evidence="1">
    <location>
        <begin position="27"/>
        <end position="43"/>
    </location>
</feature>
<dbReference type="EMBL" id="CM001886">
    <property type="protein sequence ID" value="EOY16720.1"/>
    <property type="molecule type" value="Genomic_DNA"/>
</dbReference>
<proteinExistence type="predicted"/>
<gene>
    <name evidence="2" type="ORF">TCM_035591</name>
</gene>
<evidence type="ECO:0000256" key="1">
    <source>
        <dbReference type="SAM" id="MobiDB-lite"/>
    </source>
</evidence>
<evidence type="ECO:0000313" key="2">
    <source>
        <dbReference type="EMBL" id="EOY16720.1"/>
    </source>
</evidence>
<feature type="region of interest" description="Disordered" evidence="1">
    <location>
        <begin position="64"/>
        <end position="84"/>
    </location>
</feature>
<dbReference type="HOGENOM" id="CLU_2532027_0_0_1"/>
<dbReference type="Gramene" id="EOY16720">
    <property type="protein sequence ID" value="EOY16720"/>
    <property type="gene ID" value="TCM_035591"/>
</dbReference>
<evidence type="ECO:0000313" key="3">
    <source>
        <dbReference type="Proteomes" id="UP000026915"/>
    </source>
</evidence>
<reference evidence="2 3" key="1">
    <citation type="journal article" date="2013" name="Genome Biol.">
        <title>The genome sequence of the most widely cultivated cacao type and its use to identify candidate genes regulating pod color.</title>
        <authorList>
            <person name="Motamayor J.C."/>
            <person name="Mockaitis K."/>
            <person name="Schmutz J."/>
            <person name="Haiminen N."/>
            <person name="Iii D.L."/>
            <person name="Cornejo O."/>
            <person name="Findley S.D."/>
            <person name="Zheng P."/>
            <person name="Utro F."/>
            <person name="Royaert S."/>
            <person name="Saski C."/>
            <person name="Jenkins J."/>
            <person name="Podicheti R."/>
            <person name="Zhao M."/>
            <person name="Scheffler B.E."/>
            <person name="Stack J.C."/>
            <person name="Feltus F.A."/>
            <person name="Mustiga G.M."/>
            <person name="Amores F."/>
            <person name="Phillips W."/>
            <person name="Marelli J.P."/>
            <person name="May G.D."/>
            <person name="Shapiro H."/>
            <person name="Ma J."/>
            <person name="Bustamante C.D."/>
            <person name="Schnell R.J."/>
            <person name="Main D."/>
            <person name="Gilbert D."/>
            <person name="Parida L."/>
            <person name="Kuhn D.N."/>
        </authorList>
    </citation>
    <scope>NUCLEOTIDE SEQUENCE [LARGE SCALE GENOMIC DNA]</scope>
    <source>
        <strain evidence="3">cv. Matina 1-6</strain>
    </source>
</reference>